<dbReference type="EMBL" id="FOUB01000041">
    <property type="protein sequence ID" value="SFM64499.1"/>
    <property type="molecule type" value="Genomic_DNA"/>
</dbReference>
<organism evidence="1 2">
    <name type="scientific">Nitrosomonas communis</name>
    <dbReference type="NCBI Taxonomy" id="44574"/>
    <lineage>
        <taxon>Bacteria</taxon>
        <taxon>Pseudomonadati</taxon>
        <taxon>Pseudomonadota</taxon>
        <taxon>Betaproteobacteria</taxon>
        <taxon>Nitrosomonadales</taxon>
        <taxon>Nitrosomonadaceae</taxon>
        <taxon>Nitrosomonas</taxon>
    </lineage>
</organism>
<dbReference type="Proteomes" id="UP000183287">
    <property type="component" value="Unassembled WGS sequence"/>
</dbReference>
<keyword evidence="2" id="KW-1185">Reference proteome</keyword>
<reference evidence="2" key="1">
    <citation type="submission" date="2016-10" db="EMBL/GenBank/DDBJ databases">
        <authorList>
            <person name="Varghese N."/>
            <person name="Submissions S."/>
        </authorList>
    </citation>
    <scope>NUCLEOTIDE SEQUENCE [LARGE SCALE GENOMIC DNA]</scope>
    <source>
        <strain evidence="2">Nm44</strain>
    </source>
</reference>
<evidence type="ECO:0000313" key="1">
    <source>
        <dbReference type="EMBL" id="SFM64499.1"/>
    </source>
</evidence>
<proteinExistence type="predicted"/>
<protein>
    <submittedName>
        <fullName evidence="1">Uncharacterized protein</fullName>
    </submittedName>
</protein>
<gene>
    <name evidence="1" type="ORF">SAMN05421863_104111</name>
</gene>
<dbReference type="AlphaFoldDB" id="A0A1I4SJ82"/>
<evidence type="ECO:0000313" key="2">
    <source>
        <dbReference type="Proteomes" id="UP000183287"/>
    </source>
</evidence>
<sequence length="62" mass="6779">MAMAYGLMRKVSISFFIDDGALLGGVRSSAGDYALYGLPLGVRCRNVYVHHGYAYVPQSTFD</sequence>
<accession>A0A1I4SJ82</accession>
<name>A0A1I4SJ82_9PROT</name>